<dbReference type="OrthoDB" id="7413698at2759"/>
<dbReference type="EMBL" id="KQ460650">
    <property type="protein sequence ID" value="KPJ13131.1"/>
    <property type="molecule type" value="Genomic_DNA"/>
</dbReference>
<protein>
    <recommendedName>
        <fullName evidence="2">MADF domain-containing protein</fullName>
    </recommendedName>
</protein>
<gene>
    <name evidence="3" type="ORF">RR48_05240</name>
</gene>
<dbReference type="KEGG" id="pmac:106712941"/>
<dbReference type="AlphaFoldDB" id="A0A0N1I746"/>
<dbReference type="Pfam" id="PF10545">
    <property type="entry name" value="MADF_DNA_bdg"/>
    <property type="match status" value="1"/>
</dbReference>
<accession>A0A0N1I746</accession>
<dbReference type="SMART" id="SM00595">
    <property type="entry name" value="MADF"/>
    <property type="match status" value="1"/>
</dbReference>
<organism evidence="3 4">
    <name type="scientific">Papilio machaon</name>
    <name type="common">Old World swallowtail butterfly</name>
    <dbReference type="NCBI Taxonomy" id="76193"/>
    <lineage>
        <taxon>Eukaryota</taxon>
        <taxon>Metazoa</taxon>
        <taxon>Ecdysozoa</taxon>
        <taxon>Arthropoda</taxon>
        <taxon>Hexapoda</taxon>
        <taxon>Insecta</taxon>
        <taxon>Pterygota</taxon>
        <taxon>Neoptera</taxon>
        <taxon>Endopterygota</taxon>
        <taxon>Lepidoptera</taxon>
        <taxon>Glossata</taxon>
        <taxon>Ditrysia</taxon>
        <taxon>Papilionoidea</taxon>
        <taxon>Papilionidae</taxon>
        <taxon>Papilioninae</taxon>
        <taxon>Papilio</taxon>
    </lineage>
</organism>
<dbReference type="PROSITE" id="PS51029">
    <property type="entry name" value="MADF"/>
    <property type="match status" value="1"/>
</dbReference>
<reference evidence="3 4" key="1">
    <citation type="journal article" date="2015" name="Nat. Commun.">
        <title>Outbred genome sequencing and CRISPR/Cas9 gene editing in butterflies.</title>
        <authorList>
            <person name="Li X."/>
            <person name="Fan D."/>
            <person name="Zhang W."/>
            <person name="Liu G."/>
            <person name="Zhang L."/>
            <person name="Zhao L."/>
            <person name="Fang X."/>
            <person name="Chen L."/>
            <person name="Dong Y."/>
            <person name="Chen Y."/>
            <person name="Ding Y."/>
            <person name="Zhao R."/>
            <person name="Feng M."/>
            <person name="Zhu Y."/>
            <person name="Feng Y."/>
            <person name="Jiang X."/>
            <person name="Zhu D."/>
            <person name="Xiang H."/>
            <person name="Feng X."/>
            <person name="Li S."/>
            <person name="Wang J."/>
            <person name="Zhang G."/>
            <person name="Kronforst M.R."/>
            <person name="Wang W."/>
        </authorList>
    </citation>
    <scope>NUCLEOTIDE SEQUENCE [LARGE SCALE GENOMIC DNA]</scope>
    <source>
        <strain evidence="3">Ya'a_city_454_Pm</strain>
        <tissue evidence="3">Whole body</tissue>
    </source>
</reference>
<dbReference type="PANTHER" id="PTHR21505">
    <property type="entry name" value="MADF DOMAIN-CONTAINING PROTEIN-RELATED"/>
    <property type="match status" value="1"/>
</dbReference>
<dbReference type="InParanoid" id="A0A0N1I746"/>
<dbReference type="PANTHER" id="PTHR21505:SF12">
    <property type="entry name" value="MADF DOMAIN-CONTAINING PROTEIN-RELATED"/>
    <property type="match status" value="1"/>
</dbReference>
<feature type="region of interest" description="Disordered" evidence="1">
    <location>
        <begin position="133"/>
        <end position="158"/>
    </location>
</feature>
<evidence type="ECO:0000256" key="1">
    <source>
        <dbReference type="SAM" id="MobiDB-lite"/>
    </source>
</evidence>
<dbReference type="Proteomes" id="UP000053240">
    <property type="component" value="Unassembled WGS sequence"/>
</dbReference>
<evidence type="ECO:0000259" key="2">
    <source>
        <dbReference type="PROSITE" id="PS51029"/>
    </source>
</evidence>
<evidence type="ECO:0000313" key="3">
    <source>
        <dbReference type="EMBL" id="KPJ13131.1"/>
    </source>
</evidence>
<dbReference type="InterPro" id="IPR006578">
    <property type="entry name" value="MADF-dom"/>
</dbReference>
<feature type="compositionally biased region" description="Polar residues" evidence="1">
    <location>
        <begin position="133"/>
        <end position="151"/>
    </location>
</feature>
<name>A0A0N1I746_PAPMA</name>
<sequence>MAWTNNNVLEFLDLYRKEPVLWDPKNPAHKTRSDIAAAWNRIQNSFSLNCSVVDLKKKKESLMTSFRMHMNRKKKRRGDYQPTWFLFSHMESFLGGNYECDSTNQLQQENFNNPTNAPSHQQMVTEINVGARSNTNESSNNVSRYSMTPLPQANVDKRPKKINNSNYVFVKKDLKEEAQDLKKDTETRDFDEYDLYGQLLAKKLRKLEEHQRDVAMHEIDNIMFRAKMQGSTSQTQNYTSSPSPVHRKMKSPIFIVTQHTHEYEDENIPYQDHMQPQAPS</sequence>
<proteinExistence type="predicted"/>
<feature type="domain" description="MADF" evidence="2">
    <location>
        <begin position="10"/>
        <end position="98"/>
    </location>
</feature>
<evidence type="ECO:0000313" key="4">
    <source>
        <dbReference type="Proteomes" id="UP000053240"/>
    </source>
</evidence>
<keyword evidence="4" id="KW-1185">Reference proteome</keyword>